<evidence type="ECO:0000256" key="4">
    <source>
        <dbReference type="ARBA" id="ARBA00022989"/>
    </source>
</evidence>
<dbReference type="GO" id="GO:0015171">
    <property type="term" value="F:amino acid transmembrane transporter activity"/>
    <property type="evidence" value="ECO:0007669"/>
    <property type="project" value="TreeGrafter"/>
</dbReference>
<feature type="transmembrane region" description="Helical" evidence="6">
    <location>
        <begin position="185"/>
        <end position="208"/>
    </location>
</feature>
<feature type="transmembrane region" description="Helical" evidence="6">
    <location>
        <begin position="77"/>
        <end position="94"/>
    </location>
</feature>
<evidence type="ECO:0000313" key="7">
    <source>
        <dbReference type="EMBL" id="ETK02056.1"/>
    </source>
</evidence>
<evidence type="ECO:0000256" key="3">
    <source>
        <dbReference type="ARBA" id="ARBA00022692"/>
    </source>
</evidence>
<reference evidence="7 8" key="1">
    <citation type="submission" date="2013-11" db="EMBL/GenBank/DDBJ databases">
        <title>Single cell genomics of uncultured Tannerella BU063 (oral taxon 286).</title>
        <authorList>
            <person name="Beall C.J."/>
            <person name="Campbell A.G."/>
            <person name="Griffen A.L."/>
            <person name="Podar M."/>
            <person name="Leys E.J."/>
        </authorList>
    </citation>
    <scope>NUCLEOTIDE SEQUENCE [LARGE SCALE GENOMIC DNA]</scope>
    <source>
        <strain evidence="7">Cell 2</strain>
    </source>
</reference>
<evidence type="ECO:0000256" key="1">
    <source>
        <dbReference type="ARBA" id="ARBA00004651"/>
    </source>
</evidence>
<name>W2C6I2_9BACT</name>
<dbReference type="AlphaFoldDB" id="W2C6I2"/>
<keyword evidence="5 6" id="KW-0472">Membrane</keyword>
<dbReference type="GO" id="GO:0005886">
    <property type="term" value="C:plasma membrane"/>
    <property type="evidence" value="ECO:0007669"/>
    <property type="project" value="UniProtKB-SubCell"/>
</dbReference>
<sequence>MMVDLLELFRTGMIIGILVSAPMGPIGMLCIQRTLSEGRWHGFVSGLGAALSDVIYAAVTALSMGLVVNFVEAHQKPLEVFGSLVLGAFGYYIFQANPVKRLRKNSASRLSLVQDFISAFLLTLSNVLIVFLYIGLFARFSFVFSASVWDVPIGLTGIAAGAVLWWLLITYLVSRLRRWFNIRSIRILNRIVGSAIILLSILGLVYAFA</sequence>
<feature type="transmembrane region" description="Helical" evidence="6">
    <location>
        <begin position="152"/>
        <end position="173"/>
    </location>
</feature>
<comment type="caution">
    <text evidence="7">The sequence shown here is derived from an EMBL/GenBank/DDBJ whole genome shotgun (WGS) entry which is preliminary data.</text>
</comment>
<dbReference type="PANTHER" id="PTHR30086:SF20">
    <property type="entry name" value="ARGININE EXPORTER PROTEIN ARGO-RELATED"/>
    <property type="match status" value="1"/>
</dbReference>
<dbReference type="Proteomes" id="UP000018837">
    <property type="component" value="Unassembled WGS sequence"/>
</dbReference>
<dbReference type="EMBL" id="AYUF01000421">
    <property type="protein sequence ID" value="ETK02056.1"/>
    <property type="molecule type" value="Genomic_DNA"/>
</dbReference>
<organism evidence="7 8">
    <name type="scientific">Tannerella sp. oral taxon BU063 isolate Cell 2</name>
    <dbReference type="NCBI Taxonomy" id="1411148"/>
    <lineage>
        <taxon>Bacteria</taxon>
        <taxon>Pseudomonadati</taxon>
        <taxon>Bacteroidota</taxon>
        <taxon>Bacteroidia</taxon>
        <taxon>Bacteroidales</taxon>
        <taxon>Tannerellaceae</taxon>
        <taxon>Tannerella</taxon>
    </lineage>
</organism>
<feature type="transmembrane region" description="Helical" evidence="6">
    <location>
        <begin position="43"/>
        <end position="71"/>
    </location>
</feature>
<dbReference type="PANTHER" id="PTHR30086">
    <property type="entry name" value="ARGININE EXPORTER PROTEIN ARGO"/>
    <property type="match status" value="1"/>
</dbReference>
<keyword evidence="3 6" id="KW-0812">Transmembrane</keyword>
<dbReference type="PATRIC" id="fig|1411148.3.peg.973"/>
<protein>
    <submittedName>
        <fullName evidence="7">Translocator protein, LysE family</fullName>
    </submittedName>
</protein>
<evidence type="ECO:0000256" key="5">
    <source>
        <dbReference type="ARBA" id="ARBA00023136"/>
    </source>
</evidence>
<dbReference type="Pfam" id="PF01810">
    <property type="entry name" value="LysE"/>
    <property type="match status" value="1"/>
</dbReference>
<keyword evidence="2" id="KW-1003">Cell membrane</keyword>
<evidence type="ECO:0000256" key="2">
    <source>
        <dbReference type="ARBA" id="ARBA00022475"/>
    </source>
</evidence>
<evidence type="ECO:0000256" key="6">
    <source>
        <dbReference type="SAM" id="Phobius"/>
    </source>
</evidence>
<gene>
    <name evidence="7" type="ORF">N425_06485</name>
</gene>
<comment type="subcellular location">
    <subcellularLocation>
        <location evidence="1">Cell membrane</location>
        <topology evidence="1">Multi-pass membrane protein</topology>
    </subcellularLocation>
</comment>
<proteinExistence type="predicted"/>
<evidence type="ECO:0000313" key="8">
    <source>
        <dbReference type="Proteomes" id="UP000018837"/>
    </source>
</evidence>
<feature type="transmembrane region" description="Helical" evidence="6">
    <location>
        <begin position="12"/>
        <end position="31"/>
    </location>
</feature>
<keyword evidence="4 6" id="KW-1133">Transmembrane helix</keyword>
<accession>W2C6I2</accession>
<feature type="transmembrane region" description="Helical" evidence="6">
    <location>
        <begin position="115"/>
        <end position="140"/>
    </location>
</feature>
<dbReference type="InterPro" id="IPR001123">
    <property type="entry name" value="LeuE-type"/>
</dbReference>